<dbReference type="InterPro" id="IPR013216">
    <property type="entry name" value="Methyltransf_11"/>
</dbReference>
<keyword evidence="3" id="KW-0808">Transferase</keyword>
<dbReference type="AlphaFoldDB" id="A0A7W7I9A4"/>
<dbReference type="Proteomes" id="UP001501427">
    <property type="component" value="Unassembled WGS sequence"/>
</dbReference>
<dbReference type="Pfam" id="PF08241">
    <property type="entry name" value="Methyltransf_11"/>
    <property type="match status" value="1"/>
</dbReference>
<evidence type="ECO:0000313" key="5">
    <source>
        <dbReference type="Proteomes" id="UP001501427"/>
    </source>
</evidence>
<dbReference type="InterPro" id="IPR029063">
    <property type="entry name" value="SAM-dependent_MTases_sf"/>
</dbReference>
<evidence type="ECO:0000313" key="3">
    <source>
        <dbReference type="EMBL" id="MBB4772892.1"/>
    </source>
</evidence>
<dbReference type="CDD" id="cd02440">
    <property type="entry name" value="AdoMet_MTases"/>
    <property type="match status" value="1"/>
</dbReference>
<name>A0A7W7I9A4_9ACTN</name>
<dbReference type="Proteomes" id="UP000549343">
    <property type="component" value="Unassembled WGS sequence"/>
</dbReference>
<dbReference type="EMBL" id="JACHMV010000001">
    <property type="protein sequence ID" value="MBB4772892.1"/>
    <property type="molecule type" value="Genomic_DNA"/>
</dbReference>
<dbReference type="SUPFAM" id="SSF53335">
    <property type="entry name" value="S-adenosyl-L-methionine-dependent methyltransferases"/>
    <property type="match status" value="1"/>
</dbReference>
<dbReference type="PANTHER" id="PTHR43591">
    <property type="entry name" value="METHYLTRANSFERASE"/>
    <property type="match status" value="1"/>
</dbReference>
<dbReference type="RefSeq" id="WP_184880658.1">
    <property type="nucleotide sequence ID" value="NZ_BAAAHD010000026.1"/>
</dbReference>
<protein>
    <submittedName>
        <fullName evidence="2 3">SAM-dependent methyltransferase</fullName>
    </submittedName>
</protein>
<dbReference type="EMBL" id="BAAAHD010000026">
    <property type="protein sequence ID" value="GAA0568553.1"/>
    <property type="molecule type" value="Genomic_DNA"/>
</dbReference>
<dbReference type="GO" id="GO:0008757">
    <property type="term" value="F:S-adenosylmethionine-dependent methyltransferase activity"/>
    <property type="evidence" value="ECO:0007669"/>
    <property type="project" value="InterPro"/>
</dbReference>
<evidence type="ECO:0000313" key="2">
    <source>
        <dbReference type="EMBL" id="GAA0568553.1"/>
    </source>
</evidence>
<comment type="caution">
    <text evidence="3">The sequence shown here is derived from an EMBL/GenBank/DDBJ whole genome shotgun (WGS) entry which is preliminary data.</text>
</comment>
<gene>
    <name evidence="3" type="ORF">F4557_001310</name>
    <name evidence="2" type="ORF">GCM10009546_34090</name>
</gene>
<keyword evidence="3" id="KW-0489">Methyltransferase</keyword>
<reference evidence="3 4" key="2">
    <citation type="submission" date="2020-08" db="EMBL/GenBank/DDBJ databases">
        <title>Sequencing the genomes of 1000 actinobacteria strains.</title>
        <authorList>
            <person name="Klenk H.-P."/>
        </authorList>
    </citation>
    <scope>NUCLEOTIDE SEQUENCE [LARGE SCALE GENOMIC DNA]</scope>
    <source>
        <strain evidence="3 4">DSM 44772</strain>
    </source>
</reference>
<evidence type="ECO:0000313" key="4">
    <source>
        <dbReference type="Proteomes" id="UP000549343"/>
    </source>
</evidence>
<accession>A0A7W7I9A4</accession>
<proteinExistence type="predicted"/>
<reference evidence="2 5" key="1">
    <citation type="journal article" date="2019" name="Int. J. Syst. Evol. Microbiol.">
        <title>The Global Catalogue of Microorganisms (GCM) 10K type strain sequencing project: providing services to taxonomists for standard genome sequencing and annotation.</title>
        <authorList>
            <consortium name="The Broad Institute Genomics Platform"/>
            <consortium name="The Broad Institute Genome Sequencing Center for Infectious Disease"/>
            <person name="Wu L."/>
            <person name="Ma J."/>
        </authorList>
    </citation>
    <scope>NUCLEOTIDE SEQUENCE [LARGE SCALE GENOMIC DNA]</scope>
    <source>
        <strain evidence="2 5">JCM 10667</strain>
    </source>
</reference>
<organism evidence="3 4">
    <name type="scientific">Actinomadura livida</name>
    <dbReference type="NCBI Taxonomy" id="79909"/>
    <lineage>
        <taxon>Bacteria</taxon>
        <taxon>Bacillati</taxon>
        <taxon>Actinomycetota</taxon>
        <taxon>Actinomycetes</taxon>
        <taxon>Streptosporangiales</taxon>
        <taxon>Thermomonosporaceae</taxon>
        <taxon>Actinomadura</taxon>
    </lineage>
</organism>
<reference evidence="2" key="3">
    <citation type="submission" date="2023-12" db="EMBL/GenBank/DDBJ databases">
        <authorList>
            <person name="Sun Q."/>
            <person name="Inoue M."/>
        </authorList>
    </citation>
    <scope>NUCLEOTIDE SEQUENCE</scope>
    <source>
        <strain evidence="2">JCM 10667</strain>
    </source>
</reference>
<keyword evidence="5" id="KW-1185">Reference proteome</keyword>
<sequence>MGSGTPEIVNVAQYEAWNGYEGRHWADHHDRYDAGNGAFNGYLLEGAAIGPRDRVLDIGCGSGQVTRLAAGQARLGSATGVDLSAPMLARARSLAGEEGVANVTFEQGDAQVYPFATGAFDVAVSRFGVMFFADPVAAFGNIRRALRGGGRLAFLSMAPIAENDIGKVLAALPPLGHAPVGHDGGPLSLSEPDRVREVLEEAGFRSVACRKVHAEQVEGRDARDAGEFFAGWGPIRYNYGESPELVDIITEAMRPFERDGAVRLRGAAWLVTARA</sequence>
<evidence type="ECO:0000259" key="1">
    <source>
        <dbReference type="Pfam" id="PF08241"/>
    </source>
</evidence>
<dbReference type="GO" id="GO:0032259">
    <property type="term" value="P:methylation"/>
    <property type="evidence" value="ECO:0007669"/>
    <property type="project" value="UniProtKB-KW"/>
</dbReference>
<dbReference type="Gene3D" id="3.40.50.150">
    <property type="entry name" value="Vaccinia Virus protein VP39"/>
    <property type="match status" value="1"/>
</dbReference>
<feature type="domain" description="Methyltransferase type 11" evidence="1">
    <location>
        <begin position="56"/>
        <end position="154"/>
    </location>
</feature>